<keyword evidence="1" id="KW-0862">Zinc</keyword>
<evidence type="ECO:0000256" key="2">
    <source>
        <dbReference type="SAM" id="Coils"/>
    </source>
</evidence>
<evidence type="ECO:0000256" key="3">
    <source>
        <dbReference type="SAM" id="MobiDB-lite"/>
    </source>
</evidence>
<dbReference type="GO" id="GO:0008270">
    <property type="term" value="F:zinc ion binding"/>
    <property type="evidence" value="ECO:0007669"/>
    <property type="project" value="UniProtKB-KW"/>
</dbReference>
<dbReference type="PROSITE" id="PS50158">
    <property type="entry name" value="ZF_CCHC"/>
    <property type="match status" value="1"/>
</dbReference>
<keyword evidence="2" id="KW-0175">Coiled coil</keyword>
<dbReference type="Gene3D" id="4.10.60.10">
    <property type="entry name" value="Zinc finger, CCHC-type"/>
    <property type="match status" value="1"/>
</dbReference>
<dbReference type="InterPro" id="IPR036875">
    <property type="entry name" value="Znf_CCHC_sf"/>
</dbReference>
<evidence type="ECO:0000256" key="1">
    <source>
        <dbReference type="PROSITE-ProRule" id="PRU00047"/>
    </source>
</evidence>
<dbReference type="PANTHER" id="PTHR34482">
    <property type="entry name" value="DNA DAMAGE-INDUCIBLE PROTEIN 1-LIKE"/>
    <property type="match status" value="1"/>
</dbReference>
<feature type="region of interest" description="Disordered" evidence="3">
    <location>
        <begin position="561"/>
        <end position="580"/>
    </location>
</feature>
<dbReference type="Pfam" id="PF00098">
    <property type="entry name" value="zf-CCHC"/>
    <property type="match status" value="1"/>
</dbReference>
<dbReference type="Proteomes" id="UP000000763">
    <property type="component" value="Chromosome 11"/>
</dbReference>
<keyword evidence="1" id="KW-0863">Zinc-finger</keyword>
<keyword evidence="1" id="KW-0479">Metal-binding</keyword>
<dbReference type="AlphaFoldDB" id="Q2R5X1"/>
<proteinExistence type="predicted"/>
<feature type="domain" description="CCHC-type" evidence="4">
    <location>
        <begin position="541"/>
        <end position="556"/>
    </location>
</feature>
<feature type="region of interest" description="Disordered" evidence="3">
    <location>
        <begin position="246"/>
        <end position="293"/>
    </location>
</feature>
<evidence type="ECO:0000313" key="6">
    <source>
        <dbReference type="Proteomes" id="UP000000763"/>
    </source>
</evidence>
<dbReference type="Pfam" id="PF03732">
    <property type="entry name" value="Retrotrans_gag"/>
    <property type="match status" value="1"/>
</dbReference>
<dbReference type="SUPFAM" id="SSF57756">
    <property type="entry name" value="Retrovirus zinc finger-like domains"/>
    <property type="match status" value="1"/>
</dbReference>
<evidence type="ECO:0000313" key="5">
    <source>
        <dbReference type="EMBL" id="AAX95952.1"/>
    </source>
</evidence>
<feature type="compositionally biased region" description="Basic and acidic residues" evidence="3">
    <location>
        <begin position="263"/>
        <end position="273"/>
    </location>
</feature>
<feature type="compositionally biased region" description="Polar residues" evidence="3">
    <location>
        <begin position="496"/>
        <end position="507"/>
    </location>
</feature>
<feature type="compositionally biased region" description="Polar residues" evidence="3">
    <location>
        <begin position="561"/>
        <end position="573"/>
    </location>
</feature>
<evidence type="ECO:0000259" key="4">
    <source>
        <dbReference type="PROSITE" id="PS50158"/>
    </source>
</evidence>
<dbReference type="InterPro" id="IPR001878">
    <property type="entry name" value="Znf_CCHC"/>
</dbReference>
<protein>
    <submittedName>
        <fullName evidence="5">Retrotransposon protein, putative, Ty3-gypsy sub-class</fullName>
    </submittedName>
</protein>
<sequence>MEALVGGYTPHLAEGRQAAQTLLDWDSTLELDDFRVASTVSIDIVITRTMAEGHEQKVIEIAITIHDNDYTDQLISLMTKLKINEKPEFYSHAYQWGERWECDMTVKINPPRGERDMYYFRTRHREAFLRLNHIYQDKLQHSRYSYHPMRKPGEDYCTLQDVDYHEQPVKATMSIWMEAADDMYEEALEHMDVQRKRLEEAERREAVLKHKYRILHELYEEREKHNSILNICVARAAFCLHQIPNMGSDDDDDDDGMEGHISPVREDEPHPQDNGEGVLQGLPPSPPPLYPIYSDDEAEEMHSAIDISEPSQEPEVLRPNRDIAKNQGNKGYSAHAEFLRIKPPVFSKSKEPMDAEDWLRAIEKKLTLVRTNEQEKVTFATHQLEGPANEWWEAYQASIEDPTHIITWMEFTIAFRNAFIPTAVIRMKKNEFRGLRQDIQDEKERIERFIEGLRDELRGPMISQDHESFQSLVNKVVRLENDRRMVEGFRKRRMNLQRQSPTRSSLQVRRPYPFKPSLSNARPGMPPILSRPGLRMEDSPCYVCGKFGHFARLCPNRQNMGGQTSYQKPSTTGFIKKNPPIIKSGPNLGRGQVHHIKAEQAQQDPNILMGIGLICTGKINNPRRVVELHLGFADWAFFYFGRACVVHERRKARVSRIRKIIGDSCAQHRHLRRDMRSDQYDHYEEVHNHEKEERDMKEPPVPLFTLKVEAPPSSEEGIKAEQPLVEPTAEIPLSQVDLFAVPCDKEELCDNASLISMPQLVNEHAIPTVNSYCADFKHVVHIANEVEKRELRSSLNTLGYVQFDDFCELDNLKEKLFAKSDLPYPTNIIFHIFGEYNDLGIYFVHRVYICSDLELPVHVDKTYKLERNVIANQIVSTLPCFDWKKQAQGAASPIMGLWACNFIWDPGPGGAHVGCAPTRNRVDLHRQDQQPTERCIDR</sequence>
<feature type="region of interest" description="Disordered" evidence="3">
    <location>
        <begin position="494"/>
        <end position="525"/>
    </location>
</feature>
<feature type="coiled-coil region" evidence="2">
    <location>
        <begin position="184"/>
        <end position="211"/>
    </location>
</feature>
<dbReference type="InterPro" id="IPR005162">
    <property type="entry name" value="Retrotrans_gag_dom"/>
</dbReference>
<accession>Q2R5X1</accession>
<dbReference type="SMART" id="SM00343">
    <property type="entry name" value="ZnF_C2HC"/>
    <property type="match status" value="1"/>
</dbReference>
<dbReference type="EMBL" id="AC146939">
    <property type="protein sequence ID" value="AAX95952.1"/>
    <property type="molecule type" value="Genomic_DNA"/>
</dbReference>
<dbReference type="GO" id="GO:0003676">
    <property type="term" value="F:nucleic acid binding"/>
    <property type="evidence" value="ECO:0007669"/>
    <property type="project" value="InterPro"/>
</dbReference>
<name>Q2R5X1_ORYSJ</name>
<reference evidence="6" key="2">
    <citation type="journal article" date="2008" name="Nucleic Acids Res.">
        <title>The rice annotation project database (RAP-DB): 2008 update.</title>
        <authorList>
            <consortium name="The rice annotation project (RAP)"/>
        </authorList>
    </citation>
    <scope>GENOME REANNOTATION</scope>
    <source>
        <strain evidence="6">cv. Nipponbare</strain>
    </source>
</reference>
<organism evidence="5 6">
    <name type="scientific">Oryza sativa subsp. japonica</name>
    <name type="common">Rice</name>
    <dbReference type="NCBI Taxonomy" id="39947"/>
    <lineage>
        <taxon>Eukaryota</taxon>
        <taxon>Viridiplantae</taxon>
        <taxon>Streptophyta</taxon>
        <taxon>Embryophyta</taxon>
        <taxon>Tracheophyta</taxon>
        <taxon>Spermatophyta</taxon>
        <taxon>Magnoliopsida</taxon>
        <taxon>Liliopsida</taxon>
        <taxon>Poales</taxon>
        <taxon>Poaceae</taxon>
        <taxon>BOP clade</taxon>
        <taxon>Oryzoideae</taxon>
        <taxon>Oryzeae</taxon>
        <taxon>Oryzinae</taxon>
        <taxon>Oryza</taxon>
        <taxon>Oryza sativa</taxon>
    </lineage>
</organism>
<dbReference type="PANTHER" id="PTHR34482:SF36">
    <property type="entry name" value="RETROTRANSPOSON GAG DOMAIN-CONTAINING PROTEIN"/>
    <property type="match status" value="1"/>
</dbReference>
<gene>
    <name evidence="5" type="ordered locus">LOC_Os11g23060</name>
</gene>
<reference evidence="6" key="1">
    <citation type="journal article" date="2005" name="Nature">
        <title>The map-based sequence of the rice genome.</title>
        <authorList>
            <consortium name="International rice genome sequencing project (IRGSP)"/>
            <person name="Matsumoto T."/>
            <person name="Wu J."/>
            <person name="Kanamori H."/>
            <person name="Katayose Y."/>
            <person name="Fujisawa M."/>
            <person name="Namiki N."/>
            <person name="Mizuno H."/>
            <person name="Yamamoto K."/>
            <person name="Antonio B.A."/>
            <person name="Baba T."/>
            <person name="Sakata K."/>
            <person name="Nagamura Y."/>
            <person name="Aoki H."/>
            <person name="Arikawa K."/>
            <person name="Arita K."/>
            <person name="Bito T."/>
            <person name="Chiden Y."/>
            <person name="Fujitsuka N."/>
            <person name="Fukunaka R."/>
            <person name="Hamada M."/>
            <person name="Harada C."/>
            <person name="Hayashi A."/>
            <person name="Hijishita S."/>
            <person name="Honda M."/>
            <person name="Hosokawa S."/>
            <person name="Ichikawa Y."/>
            <person name="Idonuma A."/>
            <person name="Iijima M."/>
            <person name="Ikeda M."/>
            <person name="Ikeno M."/>
            <person name="Ito K."/>
            <person name="Ito S."/>
            <person name="Ito T."/>
            <person name="Ito Y."/>
            <person name="Ito Y."/>
            <person name="Iwabuchi A."/>
            <person name="Kamiya K."/>
            <person name="Karasawa W."/>
            <person name="Kurita K."/>
            <person name="Katagiri S."/>
            <person name="Kikuta A."/>
            <person name="Kobayashi H."/>
            <person name="Kobayashi N."/>
            <person name="Machita K."/>
            <person name="Maehara T."/>
            <person name="Masukawa M."/>
            <person name="Mizubayashi T."/>
            <person name="Mukai Y."/>
            <person name="Nagasaki H."/>
            <person name="Nagata Y."/>
            <person name="Naito S."/>
            <person name="Nakashima M."/>
            <person name="Nakama Y."/>
            <person name="Nakamichi Y."/>
            <person name="Nakamura M."/>
            <person name="Meguro A."/>
            <person name="Negishi M."/>
            <person name="Ohta I."/>
            <person name="Ohta T."/>
            <person name="Okamoto M."/>
            <person name="Ono N."/>
            <person name="Saji S."/>
            <person name="Sakaguchi M."/>
            <person name="Sakai K."/>
            <person name="Shibata M."/>
            <person name="Shimokawa T."/>
            <person name="Song J."/>
            <person name="Takazaki Y."/>
            <person name="Terasawa K."/>
            <person name="Tsugane M."/>
            <person name="Tsuji K."/>
            <person name="Ueda S."/>
            <person name="Waki K."/>
            <person name="Yamagata H."/>
            <person name="Yamamoto M."/>
            <person name="Yamamoto S."/>
            <person name="Yamane H."/>
            <person name="Yoshiki S."/>
            <person name="Yoshihara R."/>
            <person name="Yukawa K."/>
            <person name="Zhong H."/>
            <person name="Yano M."/>
            <person name="Yuan Q."/>
            <person name="Ouyang S."/>
            <person name="Liu J."/>
            <person name="Jones K.M."/>
            <person name="Gansberger K."/>
            <person name="Moffat K."/>
            <person name="Hill J."/>
            <person name="Bera J."/>
            <person name="Fadrosh D."/>
            <person name="Jin S."/>
            <person name="Johri S."/>
            <person name="Kim M."/>
            <person name="Overton L."/>
            <person name="Reardon M."/>
            <person name="Tsitrin T."/>
            <person name="Vuong H."/>
            <person name="Weaver B."/>
            <person name="Ciecko A."/>
            <person name="Tallon L."/>
            <person name="Jackson J."/>
            <person name="Pai G."/>
            <person name="Aken S.V."/>
            <person name="Utterback T."/>
            <person name="Reidmuller S."/>
            <person name="Feldblyum T."/>
            <person name="Hsiao J."/>
            <person name="Zismann V."/>
            <person name="Iobst S."/>
            <person name="de Vazeille A.R."/>
            <person name="Buell C.R."/>
            <person name="Ying K."/>
            <person name="Li Y."/>
            <person name="Lu T."/>
            <person name="Huang Y."/>
            <person name="Zhao Q."/>
            <person name="Feng Q."/>
            <person name="Zhang L."/>
            <person name="Zhu J."/>
            <person name="Weng Q."/>
            <person name="Mu J."/>
            <person name="Lu Y."/>
            <person name="Fan D."/>
            <person name="Liu Y."/>
            <person name="Guan J."/>
            <person name="Zhang Y."/>
            <person name="Yu S."/>
            <person name="Liu X."/>
            <person name="Zhang Y."/>
            <person name="Hong G."/>
            <person name="Han B."/>
            <person name="Choisne N."/>
            <person name="Demange N."/>
            <person name="Orjeda G."/>
            <person name="Samain S."/>
            <person name="Cattolico L."/>
            <person name="Pelletier E."/>
            <person name="Couloux A."/>
            <person name="Segurens B."/>
            <person name="Wincker P."/>
            <person name="D'Hont A."/>
            <person name="Scarpelli C."/>
            <person name="Weissenbach J."/>
            <person name="Salanoubat M."/>
            <person name="Quetier F."/>
            <person name="Yu Y."/>
            <person name="Kim H.R."/>
            <person name="Rambo T."/>
            <person name="Currie J."/>
            <person name="Collura K."/>
            <person name="Luo M."/>
            <person name="Yang T."/>
            <person name="Ammiraju J.S.S."/>
            <person name="Engler F."/>
            <person name="Soderlund C."/>
            <person name="Wing R.A."/>
            <person name="Palmer L.E."/>
            <person name="de la Bastide M."/>
            <person name="Spiegel L."/>
            <person name="Nascimento L."/>
            <person name="Zutavern T."/>
            <person name="O'Shaughnessy A."/>
            <person name="Dike S."/>
            <person name="Dedhia N."/>
            <person name="Preston R."/>
            <person name="Balija V."/>
            <person name="McCombie W.R."/>
            <person name="Chow T."/>
            <person name="Chen H."/>
            <person name="Chung M."/>
            <person name="Chen C."/>
            <person name="Shaw J."/>
            <person name="Wu H."/>
            <person name="Hsiao K."/>
            <person name="Chao Y."/>
            <person name="Chu M."/>
            <person name="Cheng C."/>
            <person name="Hour A."/>
            <person name="Lee P."/>
            <person name="Lin S."/>
            <person name="Lin Y."/>
            <person name="Liou J."/>
            <person name="Liu S."/>
            <person name="Hsing Y."/>
            <person name="Raghuvanshi S."/>
            <person name="Mohanty A."/>
            <person name="Bharti A.K."/>
            <person name="Gaur A."/>
            <person name="Gupta V."/>
            <person name="Kumar D."/>
            <person name="Ravi V."/>
            <person name="Vij S."/>
            <person name="Kapur A."/>
            <person name="Khurana P."/>
            <person name="Khurana P."/>
            <person name="Khurana J.P."/>
            <person name="Tyagi A.K."/>
            <person name="Gaikwad K."/>
            <person name="Singh A."/>
            <person name="Dalal V."/>
            <person name="Srivastava S."/>
            <person name="Dixit A."/>
            <person name="Pal A.K."/>
            <person name="Ghazi I.A."/>
            <person name="Yadav M."/>
            <person name="Pandit A."/>
            <person name="Bhargava A."/>
            <person name="Sureshbabu K."/>
            <person name="Batra K."/>
            <person name="Sharma T.R."/>
            <person name="Mohapatra T."/>
            <person name="Singh N.K."/>
            <person name="Messing J."/>
            <person name="Nelson A.B."/>
            <person name="Fuks G."/>
            <person name="Kavchok S."/>
            <person name="Keizer G."/>
            <person name="Linton E."/>
            <person name="Llaca V."/>
            <person name="Song R."/>
            <person name="Tanyolac B."/>
            <person name="Young S."/>
            <person name="Ho-Il K."/>
            <person name="Hahn J.H."/>
            <person name="Sangsakoo G."/>
            <person name="Vanavichit A."/>
            <person name="de Mattos Luiz.A.T."/>
            <person name="Zimmer P.D."/>
            <person name="Malone G."/>
            <person name="Dellagostin O."/>
            <person name="de Oliveira A.C."/>
            <person name="Bevan M."/>
            <person name="Bancroft I."/>
            <person name="Minx P."/>
            <person name="Cordum H."/>
            <person name="Wilson R."/>
            <person name="Cheng Z."/>
            <person name="Jin W."/>
            <person name="Jiang J."/>
            <person name="Leong S.A."/>
            <person name="Iwama H."/>
            <person name="Gojobori T."/>
            <person name="Itoh T."/>
            <person name="Niimura Y."/>
            <person name="Fujii Y."/>
            <person name="Habara T."/>
            <person name="Sakai H."/>
            <person name="Sato Y."/>
            <person name="Wilson G."/>
            <person name="Kumar K."/>
            <person name="McCouch S."/>
            <person name="Juretic N."/>
            <person name="Hoen D."/>
            <person name="Wright S."/>
            <person name="Bruskiewich R."/>
            <person name="Bureau T."/>
            <person name="Miyao A."/>
            <person name="Hirochika H."/>
            <person name="Nishikawa T."/>
            <person name="Kadowaki K."/>
            <person name="Sugiura M."/>
            <person name="Burr B."/>
            <person name="Sasaki T."/>
        </authorList>
    </citation>
    <scope>NUCLEOTIDE SEQUENCE [LARGE SCALE GENOMIC DNA]</scope>
    <source>
        <strain evidence="6">cv. Nipponbare</strain>
    </source>
</reference>